<feature type="region of interest" description="Disordered" evidence="6">
    <location>
        <begin position="1"/>
        <end position="21"/>
    </location>
</feature>
<keyword evidence="9" id="KW-1185">Reference proteome</keyword>
<keyword evidence="3 7" id="KW-0812">Transmembrane</keyword>
<feature type="transmembrane region" description="Helical" evidence="7">
    <location>
        <begin position="53"/>
        <end position="70"/>
    </location>
</feature>
<organism evidence="8 9">
    <name type="scientific">Extremus antarcticus</name>
    <dbReference type="NCBI Taxonomy" id="702011"/>
    <lineage>
        <taxon>Eukaryota</taxon>
        <taxon>Fungi</taxon>
        <taxon>Dikarya</taxon>
        <taxon>Ascomycota</taxon>
        <taxon>Pezizomycotina</taxon>
        <taxon>Dothideomycetes</taxon>
        <taxon>Dothideomycetidae</taxon>
        <taxon>Mycosphaerellales</taxon>
        <taxon>Extremaceae</taxon>
        <taxon>Extremus</taxon>
    </lineage>
</organism>
<proteinExistence type="predicted"/>
<evidence type="ECO:0000256" key="4">
    <source>
        <dbReference type="ARBA" id="ARBA00022989"/>
    </source>
</evidence>
<evidence type="ECO:0000256" key="5">
    <source>
        <dbReference type="ARBA" id="ARBA00023136"/>
    </source>
</evidence>
<evidence type="ECO:0000313" key="9">
    <source>
        <dbReference type="Proteomes" id="UP001271007"/>
    </source>
</evidence>
<evidence type="ECO:0000256" key="1">
    <source>
        <dbReference type="ARBA" id="ARBA00004141"/>
    </source>
</evidence>
<keyword evidence="2" id="KW-0813">Transport</keyword>
<accession>A0AAJ0DCT4</accession>
<dbReference type="PANTHER" id="PTHR43791">
    <property type="entry name" value="PERMEASE-RELATED"/>
    <property type="match status" value="1"/>
</dbReference>
<comment type="caution">
    <text evidence="8">The sequence shown here is derived from an EMBL/GenBank/DDBJ whole genome shotgun (WGS) entry which is preliminary data.</text>
</comment>
<dbReference type="EMBL" id="JAWDJX010000025">
    <property type="protein sequence ID" value="KAK3051587.1"/>
    <property type="molecule type" value="Genomic_DNA"/>
</dbReference>
<gene>
    <name evidence="8" type="ORF">LTR09_007242</name>
</gene>
<evidence type="ECO:0000313" key="8">
    <source>
        <dbReference type="EMBL" id="KAK3051587.1"/>
    </source>
</evidence>
<dbReference type="AlphaFoldDB" id="A0AAJ0DCT4"/>
<reference evidence="8" key="1">
    <citation type="submission" date="2023-04" db="EMBL/GenBank/DDBJ databases">
        <title>Black Yeasts Isolated from many extreme environments.</title>
        <authorList>
            <person name="Coleine C."/>
            <person name="Stajich J.E."/>
            <person name="Selbmann L."/>
        </authorList>
    </citation>
    <scope>NUCLEOTIDE SEQUENCE</scope>
    <source>
        <strain evidence="8">CCFEE 5312</strain>
    </source>
</reference>
<evidence type="ECO:0000256" key="6">
    <source>
        <dbReference type="SAM" id="MobiDB-lite"/>
    </source>
</evidence>
<evidence type="ECO:0000256" key="7">
    <source>
        <dbReference type="SAM" id="Phobius"/>
    </source>
</evidence>
<dbReference type="Proteomes" id="UP001271007">
    <property type="component" value="Unassembled WGS sequence"/>
</dbReference>
<evidence type="ECO:0000256" key="3">
    <source>
        <dbReference type="ARBA" id="ARBA00022692"/>
    </source>
</evidence>
<dbReference type="GO" id="GO:0022857">
    <property type="term" value="F:transmembrane transporter activity"/>
    <property type="evidence" value="ECO:0007669"/>
    <property type="project" value="TreeGrafter"/>
</dbReference>
<name>A0AAJ0DCT4_9PEZI</name>
<evidence type="ECO:0000256" key="2">
    <source>
        <dbReference type="ARBA" id="ARBA00022448"/>
    </source>
</evidence>
<comment type="subcellular location">
    <subcellularLocation>
        <location evidence="1">Membrane</location>
        <topology evidence="1">Multi-pass membrane protein</topology>
    </subcellularLocation>
</comment>
<keyword evidence="4 7" id="KW-1133">Transmembrane helix</keyword>
<sequence>MADPSLDRKASSLEKEDGGRDEYREVIAGFDDEQPSQEVLDFKKKEKKLVRKLDIFIAPVMFLLMLISYLDRGNIGFAATQGMIEDINLKGSDLDVESPTSNRQNAGH</sequence>
<keyword evidence="5 7" id="KW-0472">Membrane</keyword>
<dbReference type="PANTHER" id="PTHR43791:SF24">
    <property type="entry name" value="NICOTINIC ACID PLASMA MEMBRANE TRANSPORTER"/>
    <property type="match status" value="1"/>
</dbReference>
<protein>
    <submittedName>
        <fullName evidence="8">Uncharacterized protein</fullName>
    </submittedName>
</protein>
<dbReference type="GO" id="GO:0016020">
    <property type="term" value="C:membrane"/>
    <property type="evidence" value="ECO:0007669"/>
    <property type="project" value="UniProtKB-SubCell"/>
</dbReference>